<protein>
    <submittedName>
        <fullName evidence="3">Transposase DDE domain protein</fullName>
    </submittedName>
</protein>
<keyword evidence="1" id="KW-0472">Membrane</keyword>
<dbReference type="EMBL" id="UARD01000023">
    <property type="protein sequence ID" value="SPV20863.1"/>
    <property type="molecule type" value="Genomic_DNA"/>
</dbReference>
<organism evidence="3 4">
    <name type="scientific">Burkholderia cepacia</name>
    <name type="common">Pseudomonas cepacia</name>
    <dbReference type="NCBI Taxonomy" id="292"/>
    <lineage>
        <taxon>Bacteria</taxon>
        <taxon>Pseudomonadati</taxon>
        <taxon>Pseudomonadota</taxon>
        <taxon>Betaproteobacteria</taxon>
        <taxon>Burkholderiales</taxon>
        <taxon>Burkholderiaceae</taxon>
        <taxon>Burkholderia</taxon>
        <taxon>Burkholderia cepacia complex</taxon>
    </lineage>
</organism>
<evidence type="ECO:0000259" key="2">
    <source>
        <dbReference type="Pfam" id="PF13808"/>
    </source>
</evidence>
<keyword evidence="1" id="KW-1133">Transmembrane helix</keyword>
<evidence type="ECO:0000313" key="3">
    <source>
        <dbReference type="EMBL" id="SPV20863.1"/>
    </source>
</evidence>
<reference evidence="3 4" key="1">
    <citation type="submission" date="2018-06" db="EMBL/GenBank/DDBJ databases">
        <authorList>
            <consortium name="Pathogen Informatics"/>
            <person name="Doyle S."/>
        </authorList>
    </citation>
    <scope>NUCLEOTIDE SEQUENCE [LARGE SCALE GENOMIC DNA]</scope>
    <source>
        <strain evidence="3 4">NCTC10661</strain>
    </source>
</reference>
<keyword evidence="1" id="KW-0812">Transmembrane</keyword>
<dbReference type="InterPro" id="IPR032806">
    <property type="entry name" value="YbfD_N"/>
</dbReference>
<dbReference type="Pfam" id="PF13808">
    <property type="entry name" value="DDE_Tnp_1_assoc"/>
    <property type="match status" value="1"/>
</dbReference>
<feature type="domain" description="H repeat-associated protein N-terminal" evidence="2">
    <location>
        <begin position="15"/>
        <end position="73"/>
    </location>
</feature>
<feature type="transmembrane region" description="Helical" evidence="1">
    <location>
        <begin position="35"/>
        <end position="56"/>
    </location>
</feature>
<accession>A0AAE8NGW9</accession>
<name>A0AAE8NGW9_BURCE</name>
<sequence length="77" mass="8840">MRESDFQQEVLSIEEAFCSLTDPRSRPSPHDLREILMVALCAILSGADSWVAIRIWGESKLDWLRRYLPLETGYSLA</sequence>
<dbReference type="Proteomes" id="UP000250416">
    <property type="component" value="Unassembled WGS sequence"/>
</dbReference>
<evidence type="ECO:0000313" key="4">
    <source>
        <dbReference type="Proteomes" id="UP000250416"/>
    </source>
</evidence>
<dbReference type="AlphaFoldDB" id="A0AAE8NGW9"/>
<comment type="caution">
    <text evidence="3">The sequence shown here is derived from an EMBL/GenBank/DDBJ whole genome shotgun (WGS) entry which is preliminary data.</text>
</comment>
<proteinExistence type="predicted"/>
<evidence type="ECO:0000256" key="1">
    <source>
        <dbReference type="SAM" id="Phobius"/>
    </source>
</evidence>
<gene>
    <name evidence="3" type="ORF">NCTC10661_04230</name>
</gene>